<organism evidence="2 3">
    <name type="scientific">Alectoria fallacina</name>
    <dbReference type="NCBI Taxonomy" id="1903189"/>
    <lineage>
        <taxon>Eukaryota</taxon>
        <taxon>Fungi</taxon>
        <taxon>Dikarya</taxon>
        <taxon>Ascomycota</taxon>
        <taxon>Pezizomycotina</taxon>
        <taxon>Lecanoromycetes</taxon>
        <taxon>OSLEUM clade</taxon>
        <taxon>Lecanoromycetidae</taxon>
        <taxon>Lecanorales</taxon>
        <taxon>Lecanorineae</taxon>
        <taxon>Parmeliaceae</taxon>
        <taxon>Alectoria</taxon>
    </lineage>
</organism>
<feature type="transmembrane region" description="Helical" evidence="1">
    <location>
        <begin position="327"/>
        <end position="349"/>
    </location>
</feature>
<feature type="transmembrane region" description="Helical" evidence="1">
    <location>
        <begin position="397"/>
        <end position="417"/>
    </location>
</feature>
<keyword evidence="3" id="KW-1185">Reference proteome</keyword>
<evidence type="ECO:0000256" key="1">
    <source>
        <dbReference type="SAM" id="Phobius"/>
    </source>
</evidence>
<accession>A0A8H3EGY6</accession>
<protein>
    <submittedName>
        <fullName evidence="2">Uncharacterized protein</fullName>
    </submittedName>
</protein>
<dbReference type="AlphaFoldDB" id="A0A8H3EGY6"/>
<name>A0A8H3EGY6_9LECA</name>
<evidence type="ECO:0000313" key="2">
    <source>
        <dbReference type="EMBL" id="CAF9905430.1"/>
    </source>
</evidence>
<keyword evidence="1" id="KW-0472">Membrane</keyword>
<dbReference type="Proteomes" id="UP000664203">
    <property type="component" value="Unassembled WGS sequence"/>
</dbReference>
<keyword evidence="1" id="KW-1133">Transmembrane helix</keyword>
<proteinExistence type="predicted"/>
<feature type="transmembrane region" description="Helical" evidence="1">
    <location>
        <begin position="254"/>
        <end position="275"/>
    </location>
</feature>
<gene>
    <name evidence="2" type="ORF">ALECFALPRED_000611</name>
</gene>
<keyword evidence="1" id="KW-0812">Transmembrane</keyword>
<dbReference type="OrthoDB" id="4582561at2759"/>
<sequence length="504" mass="56045">MVLSALAPSNWMQRDDTSLDWTQPLSDEAEELAIDFAINTTSPDFPSLASNVTKTITGCFEKFNGPSANNQQAGYLMVFQPWYYPGDNEGFSGINVTDAPLYVTGCPFEVPLNEDIGGIGTAIALSGFLLLKLCDNQFYRWSIIMYYLFWPLGFRWPVGLKYVKRKASILQAHLCTYSPAIKSSLVEFHKAQCFFILAIEIAANIAVRQGTLNDGVTTLQGLFNNYTLAGSVSISGFLPVTFTLLALHRAGMHSYYLLILSHCALILSAITMFSVGDFVVSGADKTKLANASSTKYPICGKLDPTTFCLNVNYEGDGPIEYLTSMNFGYGAVGGPALLFTCIVMALIDLDYLGLQRTSKYKVFVRWLSSWLERWLRSKNKPKCAQSTQKSLAIFKDCLYLCIWGWYIAFITISLQGLYEPDNGATLTPVRSWTVGQIVAITVWAGPLCEFVKLSVQGLKKGLDYRTPHPFSITGPDDVAKEGDVRVWFKWSRPVVEEEPVFKIF</sequence>
<evidence type="ECO:0000313" key="3">
    <source>
        <dbReference type="Proteomes" id="UP000664203"/>
    </source>
</evidence>
<feature type="transmembrane region" description="Helical" evidence="1">
    <location>
        <begin position="227"/>
        <end position="247"/>
    </location>
</feature>
<feature type="transmembrane region" description="Helical" evidence="1">
    <location>
        <begin position="138"/>
        <end position="158"/>
    </location>
</feature>
<comment type="caution">
    <text evidence="2">The sequence shown here is derived from an EMBL/GenBank/DDBJ whole genome shotgun (WGS) entry which is preliminary data.</text>
</comment>
<feature type="transmembrane region" description="Helical" evidence="1">
    <location>
        <begin position="437"/>
        <end position="455"/>
    </location>
</feature>
<dbReference type="EMBL" id="CAJPDR010000011">
    <property type="protein sequence ID" value="CAF9905430.1"/>
    <property type="molecule type" value="Genomic_DNA"/>
</dbReference>
<reference evidence="2" key="1">
    <citation type="submission" date="2021-03" db="EMBL/GenBank/DDBJ databases">
        <authorList>
            <person name="Tagirdzhanova G."/>
        </authorList>
    </citation>
    <scope>NUCLEOTIDE SEQUENCE</scope>
</reference>
<feature type="transmembrane region" description="Helical" evidence="1">
    <location>
        <begin position="191"/>
        <end position="207"/>
    </location>
</feature>